<keyword evidence="3" id="KW-1185">Reference proteome</keyword>
<evidence type="ECO:0000256" key="1">
    <source>
        <dbReference type="SAM" id="MobiDB-lite"/>
    </source>
</evidence>
<gene>
    <name evidence="2" type="ORF">GCM10017621_06260</name>
</gene>
<proteinExistence type="predicted"/>
<dbReference type="Proteomes" id="UP001143486">
    <property type="component" value="Unassembled WGS sequence"/>
</dbReference>
<protein>
    <recommendedName>
        <fullName evidence="4">SHOCT domain-containing protein</fullName>
    </recommendedName>
</protein>
<accession>A0A9W6MML2</accession>
<sequence length="631" mass="68445">MDRLWMTTALALCLGAAGLDQVSAQTAAQTAGQAVPAATAPAERSDDELWNELKALSGSPVEDGLWEAAEAATEHVFGSALERETGEKVFETIAAALERDWRGAAQLAGPEILSAYLPGVGQYIELVQSAAQQIDRVTDEWAAQLYDHDSYRWVEEQVAAEYTRLRAPMVDQLNEPFYGYIDDDSYAFMPSYALPVGSQAQIRARAFEAQLFERFMQQPFMDELTATDYTSNGGGVGGLYTRSYPAMVREILGYEPEPRRLFNYFYHRATRQNLQTYFDLHEYVEAEHMRRRARERRQAVIDAYRAALAEQNTPQPYIHLACPPATGFQAGFDGEVHDDRANSGIRAFRTELYAAAEAHGVDAAAIETMVASRISPGLITDVAYRFNVAEMENPPAGTPRPAALSLVLSPEVLGTIWSGRPTSIAASRRTAHIAFGKALLDTGPQLLSAHFAPVAAVGPGDPAAQPLTLTVTGVDFTHAHRFGANIRSRLALGVAACFEGEVLFDTTIRTGEFDVGYRGLGFNHSESMTVIAMEGLALALGEAADRIAVGADGRLATYLAGASPQERLSGAAAEQAAARQPVQTASAPPAMPRSTVERMRELEELREAGMIDADEFARLRSEILGALTSGD</sequence>
<name>A0A9W6MML2_9PROT</name>
<comment type="caution">
    <text evidence="2">The sequence shown here is derived from an EMBL/GenBank/DDBJ whole genome shotgun (WGS) entry which is preliminary data.</text>
</comment>
<dbReference type="AlphaFoldDB" id="A0A9W6MML2"/>
<evidence type="ECO:0008006" key="4">
    <source>
        <dbReference type="Google" id="ProtNLM"/>
    </source>
</evidence>
<reference evidence="2" key="2">
    <citation type="submission" date="2023-01" db="EMBL/GenBank/DDBJ databases">
        <authorList>
            <person name="Sun Q."/>
            <person name="Evtushenko L."/>
        </authorList>
    </citation>
    <scope>NUCLEOTIDE SEQUENCE</scope>
    <source>
        <strain evidence="2">VKM B-1513</strain>
    </source>
</reference>
<organism evidence="2 3">
    <name type="scientific">Maricaulis virginensis</name>
    <dbReference type="NCBI Taxonomy" id="144022"/>
    <lineage>
        <taxon>Bacteria</taxon>
        <taxon>Pseudomonadati</taxon>
        <taxon>Pseudomonadota</taxon>
        <taxon>Alphaproteobacteria</taxon>
        <taxon>Maricaulales</taxon>
        <taxon>Maricaulaceae</taxon>
        <taxon>Maricaulis</taxon>
    </lineage>
</organism>
<reference evidence="2" key="1">
    <citation type="journal article" date="2014" name="Int. J. Syst. Evol. Microbiol.">
        <title>Complete genome sequence of Corynebacterium casei LMG S-19264T (=DSM 44701T), isolated from a smear-ripened cheese.</title>
        <authorList>
            <consortium name="US DOE Joint Genome Institute (JGI-PGF)"/>
            <person name="Walter F."/>
            <person name="Albersmeier A."/>
            <person name="Kalinowski J."/>
            <person name="Ruckert C."/>
        </authorList>
    </citation>
    <scope>NUCLEOTIDE SEQUENCE</scope>
    <source>
        <strain evidence="2">VKM B-1513</strain>
    </source>
</reference>
<feature type="region of interest" description="Disordered" evidence="1">
    <location>
        <begin position="570"/>
        <end position="595"/>
    </location>
</feature>
<dbReference type="RefSeq" id="WP_271185510.1">
    <property type="nucleotide sequence ID" value="NZ_BSFE01000001.1"/>
</dbReference>
<evidence type="ECO:0000313" key="2">
    <source>
        <dbReference type="EMBL" id="GLK51118.1"/>
    </source>
</evidence>
<evidence type="ECO:0000313" key="3">
    <source>
        <dbReference type="Proteomes" id="UP001143486"/>
    </source>
</evidence>
<dbReference type="EMBL" id="BSFE01000001">
    <property type="protein sequence ID" value="GLK51118.1"/>
    <property type="molecule type" value="Genomic_DNA"/>
</dbReference>